<comment type="caution">
    <text evidence="2">The sequence shown here is derived from an EMBL/GenBank/DDBJ whole genome shotgun (WGS) entry which is preliminary data.</text>
</comment>
<keyword evidence="3" id="KW-1185">Reference proteome</keyword>
<feature type="chain" id="PRO_5047458153" evidence="1">
    <location>
        <begin position="20"/>
        <end position="336"/>
    </location>
</feature>
<organism evidence="2 3">
    <name type="scientific">Novosphingobium kalidii</name>
    <dbReference type="NCBI Taxonomy" id="3230299"/>
    <lineage>
        <taxon>Bacteria</taxon>
        <taxon>Pseudomonadati</taxon>
        <taxon>Pseudomonadota</taxon>
        <taxon>Alphaproteobacteria</taxon>
        <taxon>Sphingomonadales</taxon>
        <taxon>Sphingomonadaceae</taxon>
        <taxon>Novosphingobium</taxon>
    </lineage>
</organism>
<evidence type="ECO:0000256" key="1">
    <source>
        <dbReference type="SAM" id="SignalP"/>
    </source>
</evidence>
<keyword evidence="1" id="KW-0732">Signal</keyword>
<dbReference type="Proteomes" id="UP001548713">
    <property type="component" value="Unassembled WGS sequence"/>
</dbReference>
<dbReference type="SUPFAM" id="SSF51126">
    <property type="entry name" value="Pectin lyase-like"/>
    <property type="match status" value="1"/>
</dbReference>
<gene>
    <name evidence="2" type="ORF">ABVV53_06630</name>
</gene>
<protein>
    <submittedName>
        <fullName evidence="2">Right-handed parallel beta-helix repeat-containing protein</fullName>
    </submittedName>
</protein>
<sequence>MRSSVLAVLLSLTSGVALAQSGRPFTVSETGQSFGSLPEAVQAIGEGDGTVLIAPGRYTDCAVQTAGRVAFVARDPGTVVFDGGICEGKATLVLRGRGAHVEGLRFTHQNVADGNGAGIRLERSNLTVVRSQFVDAQSGILSGDDPSAMIIVDRSTFSGLGKHPNGHGAHGIYIGQYGALKITGSRFERGTGGHYVKSRAPRIEVLDSSFDDSHGRDTNYLVDLPNGATGRIAGNSFVNGRGKENYTAMITVAPEGRINSSQGLTIEGNRAWLVPGYPWTTAFVGNWSGDAIVERNNVVASGITKVKRLSASAPEQLVRRALAGMKLRAQHWLTDG</sequence>
<evidence type="ECO:0000313" key="2">
    <source>
        <dbReference type="EMBL" id="MET1755130.1"/>
    </source>
</evidence>
<dbReference type="EMBL" id="JBEWLY010000012">
    <property type="protein sequence ID" value="MET1755130.1"/>
    <property type="molecule type" value="Genomic_DNA"/>
</dbReference>
<dbReference type="RefSeq" id="WP_353983603.1">
    <property type="nucleotide sequence ID" value="NZ_JBEWLY010000012.1"/>
</dbReference>
<accession>A0ABV2D0A5</accession>
<name>A0ABV2D0A5_9SPHN</name>
<feature type="signal peptide" evidence="1">
    <location>
        <begin position="1"/>
        <end position="19"/>
    </location>
</feature>
<proteinExistence type="predicted"/>
<dbReference type="Gene3D" id="2.160.20.10">
    <property type="entry name" value="Single-stranded right-handed beta-helix, Pectin lyase-like"/>
    <property type="match status" value="1"/>
</dbReference>
<dbReference type="InterPro" id="IPR011050">
    <property type="entry name" value="Pectin_lyase_fold/virulence"/>
</dbReference>
<evidence type="ECO:0000313" key="3">
    <source>
        <dbReference type="Proteomes" id="UP001548713"/>
    </source>
</evidence>
<reference evidence="2 3" key="1">
    <citation type="submission" date="2024-07" db="EMBL/GenBank/DDBJ databases">
        <title>Novosphingobium kalidii RD2P27.</title>
        <authorList>
            <person name="Sun J.-Q."/>
        </authorList>
    </citation>
    <scope>NUCLEOTIDE SEQUENCE [LARGE SCALE GENOMIC DNA]</scope>
    <source>
        <strain evidence="2 3">RD2P27</strain>
    </source>
</reference>
<dbReference type="InterPro" id="IPR012334">
    <property type="entry name" value="Pectin_lyas_fold"/>
</dbReference>